<dbReference type="AlphaFoldDB" id="A0A8X7BSQ8"/>
<feature type="domain" description="VWFA" evidence="1">
    <location>
        <begin position="17"/>
        <end position="174"/>
    </location>
</feature>
<feature type="domain" description="Peptidase S1" evidence="2">
    <location>
        <begin position="136"/>
        <end position="424"/>
    </location>
</feature>
<name>A0A8X7BSQ8_9ARAC</name>
<dbReference type="Pfam" id="PF00092">
    <property type="entry name" value="VWA"/>
    <property type="match status" value="2"/>
</dbReference>
<dbReference type="SMART" id="SM00020">
    <property type="entry name" value="Tryp_SPc"/>
    <property type="match status" value="1"/>
</dbReference>
<evidence type="ECO:0000313" key="3">
    <source>
        <dbReference type="EMBL" id="GFY41222.1"/>
    </source>
</evidence>
<dbReference type="PROSITE" id="PS50240">
    <property type="entry name" value="TRYPSIN_DOM"/>
    <property type="match status" value="1"/>
</dbReference>
<dbReference type="Pfam" id="PF00089">
    <property type="entry name" value="Trypsin"/>
    <property type="match status" value="1"/>
</dbReference>
<dbReference type="InterPro" id="IPR001254">
    <property type="entry name" value="Trypsin_dom"/>
</dbReference>
<protein>
    <submittedName>
        <fullName evidence="3">Uncharacterized protein</fullName>
    </submittedName>
</protein>
<evidence type="ECO:0000313" key="4">
    <source>
        <dbReference type="Proteomes" id="UP000886998"/>
    </source>
</evidence>
<dbReference type="InterPro" id="IPR036465">
    <property type="entry name" value="vWFA_dom_sf"/>
</dbReference>
<evidence type="ECO:0000259" key="1">
    <source>
        <dbReference type="PROSITE" id="PS50234"/>
    </source>
</evidence>
<sequence length="433" mass="48584">MVMAKKLDAEAVKNGLELIILIDRSSSIDPKDFKLGINFIKFLLAEFGVRNGNNTSGTRAAVLTFGNAVDVVFNLDNGTIIGPQAASRALDTIQPNGGGTAMLQAIMSPNIGEEEDTLYFANELKNKEDYEIFTVGIGKDINRQLLSKLASEPLMSHVFVLDKYTELRNMMDIINDKSNRPKPIGYARCGYIKHEKHFLKNWPWLAAIYQRPVSIMKHENNATEREFEQVTKEVFVSLGERDLMSEERNQHNFYAESIIIHPDFQPLDSLENNLALIKLNVKAPIKRFRPACLPPLERNIQLHLDLNVNASIAGWGQPPSNDKEWEITGSSVHFRSSNISATLEEESVCRRFNKKADDTTVFCAGGHGIHTCIGDIGSPIIAVDPASRIHHLIGVLIKRSHCKQGINQYAELTKFVSWINETTTNCHSQHYMV</sequence>
<dbReference type="OrthoDB" id="5565075at2759"/>
<evidence type="ECO:0000259" key="2">
    <source>
        <dbReference type="PROSITE" id="PS50240"/>
    </source>
</evidence>
<dbReference type="GO" id="GO:0032991">
    <property type="term" value="C:protein-containing complex"/>
    <property type="evidence" value="ECO:0007669"/>
    <property type="project" value="UniProtKB-ARBA"/>
</dbReference>
<dbReference type="EMBL" id="BMAV01002362">
    <property type="protein sequence ID" value="GFY41222.1"/>
    <property type="molecule type" value="Genomic_DNA"/>
</dbReference>
<dbReference type="GO" id="GO:0006508">
    <property type="term" value="P:proteolysis"/>
    <property type="evidence" value="ECO:0007669"/>
    <property type="project" value="InterPro"/>
</dbReference>
<dbReference type="Gene3D" id="2.40.10.10">
    <property type="entry name" value="Trypsin-like serine proteases"/>
    <property type="match status" value="2"/>
</dbReference>
<dbReference type="Proteomes" id="UP000886998">
    <property type="component" value="Unassembled WGS sequence"/>
</dbReference>
<dbReference type="PANTHER" id="PTHR24260:SF136">
    <property type="entry name" value="GH08193P-RELATED"/>
    <property type="match status" value="1"/>
</dbReference>
<dbReference type="InterPro" id="IPR002035">
    <property type="entry name" value="VWF_A"/>
</dbReference>
<organism evidence="3 4">
    <name type="scientific">Trichonephila inaurata madagascariensis</name>
    <dbReference type="NCBI Taxonomy" id="2747483"/>
    <lineage>
        <taxon>Eukaryota</taxon>
        <taxon>Metazoa</taxon>
        <taxon>Ecdysozoa</taxon>
        <taxon>Arthropoda</taxon>
        <taxon>Chelicerata</taxon>
        <taxon>Arachnida</taxon>
        <taxon>Araneae</taxon>
        <taxon>Araneomorphae</taxon>
        <taxon>Entelegynae</taxon>
        <taxon>Araneoidea</taxon>
        <taxon>Nephilidae</taxon>
        <taxon>Trichonephila</taxon>
        <taxon>Trichonephila inaurata</taxon>
    </lineage>
</organism>
<dbReference type="Gene3D" id="3.40.50.410">
    <property type="entry name" value="von Willebrand factor, type A domain"/>
    <property type="match status" value="2"/>
</dbReference>
<reference evidence="3" key="1">
    <citation type="submission" date="2020-08" db="EMBL/GenBank/DDBJ databases">
        <title>Multicomponent nature underlies the extraordinary mechanical properties of spider dragline silk.</title>
        <authorList>
            <person name="Kono N."/>
            <person name="Nakamura H."/>
            <person name="Mori M."/>
            <person name="Yoshida Y."/>
            <person name="Ohtoshi R."/>
            <person name="Malay A.D."/>
            <person name="Moran D.A.P."/>
            <person name="Tomita M."/>
            <person name="Numata K."/>
            <person name="Arakawa K."/>
        </authorList>
    </citation>
    <scope>NUCLEOTIDE SEQUENCE</scope>
</reference>
<dbReference type="CDD" id="cd00198">
    <property type="entry name" value="vWFA"/>
    <property type="match status" value="1"/>
</dbReference>
<accession>A0A8X7BSQ8</accession>
<dbReference type="SUPFAM" id="SSF53300">
    <property type="entry name" value="vWA-like"/>
    <property type="match status" value="1"/>
</dbReference>
<keyword evidence="4" id="KW-1185">Reference proteome</keyword>
<dbReference type="SUPFAM" id="SSF50494">
    <property type="entry name" value="Trypsin-like serine proteases"/>
    <property type="match status" value="1"/>
</dbReference>
<dbReference type="GO" id="GO:0004252">
    <property type="term" value="F:serine-type endopeptidase activity"/>
    <property type="evidence" value="ECO:0007669"/>
    <property type="project" value="InterPro"/>
</dbReference>
<comment type="caution">
    <text evidence="3">The sequence shown here is derived from an EMBL/GenBank/DDBJ whole genome shotgun (WGS) entry which is preliminary data.</text>
</comment>
<dbReference type="InterPro" id="IPR051333">
    <property type="entry name" value="CLIP_Serine_Protease"/>
</dbReference>
<dbReference type="InterPro" id="IPR043504">
    <property type="entry name" value="Peptidase_S1_PA_chymotrypsin"/>
</dbReference>
<dbReference type="SMART" id="SM00327">
    <property type="entry name" value="VWA"/>
    <property type="match status" value="1"/>
</dbReference>
<gene>
    <name evidence="3" type="primary">AVEN_50597_1</name>
    <name evidence="3" type="ORF">TNIN_438371</name>
</gene>
<dbReference type="PANTHER" id="PTHR24260">
    <property type="match status" value="1"/>
</dbReference>
<dbReference type="PROSITE" id="PS50234">
    <property type="entry name" value="VWFA"/>
    <property type="match status" value="1"/>
</dbReference>
<proteinExistence type="predicted"/>
<dbReference type="InterPro" id="IPR009003">
    <property type="entry name" value="Peptidase_S1_PA"/>
</dbReference>